<keyword evidence="8" id="KW-0808">Transferase</keyword>
<dbReference type="SUPFAM" id="SSF54236">
    <property type="entry name" value="Ubiquitin-like"/>
    <property type="match status" value="1"/>
</dbReference>
<dbReference type="GO" id="GO:0022603">
    <property type="term" value="P:regulation of anatomical structure morphogenesis"/>
    <property type="evidence" value="ECO:0007669"/>
    <property type="project" value="UniProtKB-ARBA"/>
</dbReference>
<dbReference type="Gene3D" id="3.10.20.90">
    <property type="entry name" value="Phosphatidylinositol 3-kinase Catalytic Subunit, Chain A, domain 1"/>
    <property type="match status" value="1"/>
</dbReference>
<keyword evidence="6" id="KW-0963">Cytoplasm</keyword>
<dbReference type="GO" id="GO:0061630">
    <property type="term" value="F:ubiquitin protein ligase activity"/>
    <property type="evidence" value="ECO:0007669"/>
    <property type="project" value="UniProtKB-EC"/>
</dbReference>
<dbReference type="UniPathway" id="UPA00143"/>
<evidence type="ECO:0000256" key="18">
    <source>
        <dbReference type="ARBA" id="ARBA00029536"/>
    </source>
</evidence>
<dbReference type="CTD" id="40336"/>
<keyword evidence="11" id="KW-0863">Zinc-finger</keyword>
<dbReference type="CDD" id="cd20340">
    <property type="entry name" value="BRcat_RBR_parkin"/>
    <property type="match status" value="1"/>
</dbReference>
<comment type="subunit">
    <text evidence="19">Forms an E3 ubiquitin ligase complex.</text>
</comment>
<keyword evidence="24" id="KW-1185">Reference proteome</keyword>
<dbReference type="InterPro" id="IPR003977">
    <property type="entry name" value="Parkin"/>
</dbReference>
<evidence type="ECO:0000256" key="17">
    <source>
        <dbReference type="ARBA" id="ARBA00029442"/>
    </source>
</evidence>
<dbReference type="Gene3D" id="1.20.120.1750">
    <property type="match status" value="1"/>
</dbReference>
<evidence type="ECO:0000256" key="20">
    <source>
        <dbReference type="PIRSR" id="PIRSR037880-1"/>
    </source>
</evidence>
<dbReference type="InterPro" id="IPR000626">
    <property type="entry name" value="Ubiquitin-like_dom"/>
</dbReference>
<evidence type="ECO:0000256" key="7">
    <source>
        <dbReference type="ARBA" id="ARBA00022553"/>
    </source>
</evidence>
<dbReference type="FunFam" id="2.20.25.20:FF:000008">
    <property type="entry name" value="E3 ubiquitin-protein ligase parkin"/>
    <property type="match status" value="1"/>
</dbReference>
<proteinExistence type="inferred from homology"/>
<evidence type="ECO:0000256" key="10">
    <source>
        <dbReference type="ARBA" id="ARBA00022737"/>
    </source>
</evidence>
<evidence type="ECO:0000313" key="24">
    <source>
        <dbReference type="Proteomes" id="UP001652680"/>
    </source>
</evidence>
<evidence type="ECO:0000256" key="5">
    <source>
        <dbReference type="ARBA" id="ARBA00012251"/>
    </source>
</evidence>
<keyword evidence="14 19" id="KW-0832">Ubl conjugation</keyword>
<evidence type="ECO:0000256" key="15">
    <source>
        <dbReference type="ARBA" id="ARBA00023006"/>
    </source>
</evidence>
<dbReference type="GO" id="GO:1902532">
    <property type="term" value="P:negative regulation of intracellular signal transduction"/>
    <property type="evidence" value="ECO:0007669"/>
    <property type="project" value="UniProtKB-ARBA"/>
</dbReference>
<keyword evidence="16 19" id="KW-0496">Mitochondrion</keyword>
<dbReference type="RefSeq" id="XP_016984512.1">
    <property type="nucleotide sequence ID" value="XM_017129023.1"/>
</dbReference>
<dbReference type="GO" id="GO:0009896">
    <property type="term" value="P:positive regulation of catabolic process"/>
    <property type="evidence" value="ECO:0007669"/>
    <property type="project" value="UniProtKB-ARBA"/>
</dbReference>
<dbReference type="InterPro" id="IPR002867">
    <property type="entry name" value="IBR_dom"/>
</dbReference>
<dbReference type="SMART" id="SM00647">
    <property type="entry name" value="IBR"/>
    <property type="match status" value="2"/>
</dbReference>
<dbReference type="InterPro" id="IPR047536">
    <property type="entry name" value="Rcat_RBR_parkin"/>
</dbReference>
<keyword evidence="13 19" id="KW-0862">Zinc</keyword>
<comment type="catalytic activity">
    <reaction evidence="1 19">
        <text>[E2 ubiquitin-conjugating enzyme]-S-ubiquitinyl-L-cysteine + [acceptor protein]-L-lysine = [E2 ubiquitin-conjugating enzyme]-L-cysteine + [acceptor protein]-N(6)-ubiquitinyl-L-lysine.</text>
        <dbReference type="EC" id="2.3.2.31"/>
    </reaction>
</comment>
<reference evidence="25" key="2">
    <citation type="submission" date="2025-04" db="UniProtKB">
        <authorList>
            <consortium name="RefSeq"/>
        </authorList>
    </citation>
    <scope>IDENTIFICATION</scope>
</reference>
<dbReference type="PIRSF" id="PIRSF037880">
    <property type="entry name" value="Parkin"/>
    <property type="match status" value="1"/>
</dbReference>
<dbReference type="GO" id="GO:0008270">
    <property type="term" value="F:zinc ion binding"/>
    <property type="evidence" value="ECO:0007669"/>
    <property type="project" value="UniProtKB-KW"/>
</dbReference>
<dbReference type="InterPro" id="IPR044066">
    <property type="entry name" value="TRIAD_supradom"/>
</dbReference>
<dbReference type="PANTHER" id="PTHR11685">
    <property type="entry name" value="RBR FAMILY RING FINGER AND IBR DOMAIN-CONTAINING"/>
    <property type="match status" value="1"/>
</dbReference>
<keyword evidence="9 19" id="KW-0479">Metal-binding</keyword>
<reference evidence="24" key="1">
    <citation type="journal article" date="2021" name="Elife">
        <title>Highly contiguous assemblies of 101 drosophilid genomes.</title>
        <authorList>
            <person name="Kim B.Y."/>
            <person name="Wang J.R."/>
            <person name="Miller D.E."/>
            <person name="Barmina O."/>
            <person name="Delaney E."/>
            <person name="Thompson A."/>
            <person name="Comeault A.A."/>
            <person name="Peede D."/>
            <person name="D'Agostino E.R."/>
            <person name="Pelaez J."/>
            <person name="Aguilar J.M."/>
            <person name="Haji D."/>
            <person name="Matsunaga T."/>
            <person name="Armstrong E.E."/>
            <person name="Zych M."/>
            <person name="Ogawa Y."/>
            <person name="Stamenkovic-Radak M."/>
            <person name="Jelic M."/>
            <person name="Veselinovic M.S."/>
            <person name="Tanaskovic M."/>
            <person name="Eric P."/>
            <person name="Gao J.J."/>
            <person name="Katoh T.K."/>
            <person name="Toda M.J."/>
            <person name="Watabe H."/>
            <person name="Watada M."/>
            <person name="Davis J.S."/>
            <person name="Moyle L.C."/>
            <person name="Manoli G."/>
            <person name="Bertolini E."/>
            <person name="Kostal V."/>
            <person name="Hawley R.S."/>
            <person name="Takahashi A."/>
            <person name="Jones C.D."/>
            <person name="Price D.K."/>
            <person name="Whiteman N."/>
            <person name="Kopp A."/>
            <person name="Matute D.R."/>
            <person name="Petrov D.A."/>
        </authorList>
    </citation>
    <scope>NUCLEOTIDE SEQUENCE [LARGE SCALE GENOMIC DNA]</scope>
</reference>
<dbReference type="AlphaFoldDB" id="A0A6P4F256"/>
<comment type="function">
    <text evidence="19">Functions within a multiprotein E3 ubiquitin ligase complex, catalyzing the covalent attachment of ubiquitin moieties onto substrate proteins.</text>
</comment>
<feature type="domain" description="RING-type" evidence="22">
    <location>
        <begin position="255"/>
        <end position="482"/>
    </location>
</feature>
<dbReference type="Pfam" id="PF17978">
    <property type="entry name" value="zf-RING_14"/>
    <property type="match status" value="1"/>
</dbReference>
<dbReference type="InterPro" id="IPR047534">
    <property type="entry name" value="BRcat_RBR_parkin"/>
</dbReference>
<evidence type="ECO:0000256" key="8">
    <source>
        <dbReference type="ARBA" id="ARBA00022679"/>
    </source>
</evidence>
<dbReference type="InterPro" id="IPR013083">
    <property type="entry name" value="Znf_RING/FYVE/PHD"/>
</dbReference>
<evidence type="ECO:0000256" key="13">
    <source>
        <dbReference type="ARBA" id="ARBA00022833"/>
    </source>
</evidence>
<dbReference type="PRINTS" id="PR01475">
    <property type="entry name" value="PARKIN"/>
</dbReference>
<dbReference type="Pfam" id="PF22605">
    <property type="entry name" value="IBR_2"/>
    <property type="match status" value="1"/>
</dbReference>
<dbReference type="GO" id="GO:0006950">
    <property type="term" value="P:response to stress"/>
    <property type="evidence" value="ECO:0007669"/>
    <property type="project" value="UniProtKB-ARBA"/>
</dbReference>
<dbReference type="InterPro" id="IPR041565">
    <property type="entry name" value="Parkin_Znf-RING"/>
</dbReference>
<name>A0A6P4F256_DRORH</name>
<dbReference type="SUPFAM" id="SSF57850">
    <property type="entry name" value="RING/U-box"/>
    <property type="match status" value="2"/>
</dbReference>
<evidence type="ECO:0000259" key="22">
    <source>
        <dbReference type="PROSITE" id="PS51873"/>
    </source>
</evidence>
<evidence type="ECO:0000256" key="16">
    <source>
        <dbReference type="ARBA" id="ARBA00023128"/>
    </source>
</evidence>
<evidence type="ECO:0000313" key="25">
    <source>
        <dbReference type="RefSeq" id="XP_016984512.1"/>
    </source>
</evidence>
<dbReference type="PROSITE" id="PS50053">
    <property type="entry name" value="UBIQUITIN_2"/>
    <property type="match status" value="1"/>
</dbReference>
<evidence type="ECO:0000256" key="3">
    <source>
        <dbReference type="ARBA" id="ARBA00004514"/>
    </source>
</evidence>
<keyword evidence="10" id="KW-0677">Repeat</keyword>
<keyword evidence="7" id="KW-0597">Phosphoprotein</keyword>
<evidence type="ECO:0000313" key="23">
    <source>
        <dbReference type="EnsemblMetazoa" id="XP_016984512.1"/>
    </source>
</evidence>
<dbReference type="GO" id="GO:0005739">
    <property type="term" value="C:mitochondrion"/>
    <property type="evidence" value="ECO:0007669"/>
    <property type="project" value="UniProtKB-SubCell"/>
</dbReference>
<dbReference type="InterPro" id="IPR029071">
    <property type="entry name" value="Ubiquitin-like_domsf"/>
</dbReference>
<dbReference type="EnsemblMetazoa" id="XM_017129023.1">
    <property type="protein sequence ID" value="XP_016984512.1"/>
    <property type="gene ID" value="LOC108048414"/>
</dbReference>
<dbReference type="CDD" id="cd20357">
    <property type="entry name" value="Rcat_RBR_parkin"/>
    <property type="match status" value="1"/>
</dbReference>
<evidence type="ECO:0000256" key="12">
    <source>
        <dbReference type="ARBA" id="ARBA00022786"/>
    </source>
</evidence>
<dbReference type="InterPro" id="IPR054694">
    <property type="entry name" value="Parkin-like_IBR"/>
</dbReference>
<dbReference type="Pfam" id="PF00240">
    <property type="entry name" value="ubiquitin"/>
    <property type="match status" value="1"/>
</dbReference>
<feature type="active site" evidence="20">
    <location>
        <position position="449"/>
    </location>
</feature>
<dbReference type="Proteomes" id="UP001652680">
    <property type="component" value="Unassembled WGS sequence"/>
</dbReference>
<feature type="domain" description="Ubiquitin-like" evidence="21">
    <location>
        <begin position="30"/>
        <end position="99"/>
    </location>
</feature>
<evidence type="ECO:0000256" key="6">
    <source>
        <dbReference type="ARBA" id="ARBA00022490"/>
    </source>
</evidence>
<comment type="subcellular location">
    <subcellularLocation>
        <location evidence="3">Cytoplasm</location>
        <location evidence="3">Cytosol</location>
    </subcellularLocation>
    <subcellularLocation>
        <location evidence="2 19">Mitochondrion</location>
    </subcellularLocation>
</comment>
<dbReference type="PROSITE" id="PS51873">
    <property type="entry name" value="TRIAD"/>
    <property type="match status" value="1"/>
</dbReference>
<organism evidence="25">
    <name type="scientific">Drosophila rhopaloa</name>
    <name type="common">Fruit fly</name>
    <dbReference type="NCBI Taxonomy" id="1041015"/>
    <lineage>
        <taxon>Eukaryota</taxon>
        <taxon>Metazoa</taxon>
        <taxon>Ecdysozoa</taxon>
        <taxon>Arthropoda</taxon>
        <taxon>Hexapoda</taxon>
        <taxon>Insecta</taxon>
        <taxon>Pterygota</taxon>
        <taxon>Neoptera</taxon>
        <taxon>Endopterygota</taxon>
        <taxon>Diptera</taxon>
        <taxon>Brachycera</taxon>
        <taxon>Muscomorpha</taxon>
        <taxon>Ephydroidea</taxon>
        <taxon>Drosophilidae</taxon>
        <taxon>Drosophila</taxon>
        <taxon>Sophophora</taxon>
    </lineage>
</organism>
<dbReference type="EC" id="2.3.2.31" evidence="5 19"/>
<keyword evidence="15 19" id="KW-0072">Autophagy</keyword>
<evidence type="ECO:0000256" key="11">
    <source>
        <dbReference type="ARBA" id="ARBA00022771"/>
    </source>
</evidence>
<evidence type="ECO:0000256" key="2">
    <source>
        <dbReference type="ARBA" id="ARBA00004173"/>
    </source>
</evidence>
<dbReference type="GO" id="GO:0000423">
    <property type="term" value="P:mitophagy"/>
    <property type="evidence" value="ECO:0007669"/>
    <property type="project" value="UniProtKB-ARBA"/>
</dbReference>
<sequence>MSFIFKFIATFVRKMLELLQFGGKTLTHTLSIYVKTNTGKTLTVNLEPQWDIKNVKELVAPQLGLQPDDLKIIFAGKELSDATTIEQCDLGQQSILHAIRLRPPVQRQKIQSATLEEEEPSLGEEPSKPLNETLLDLQLQSEERLNITDEERVRAKAHFFVHCSQCDKLCNGKLRVRCSLCKGGAFTVHRDPECWDDVLKPRRIPGHCESLEVACVDNEAGDPPFAEFFFKCAEHVSGGEKDFAAPLNLIKNNIKDVPCLACTDVSETVLVFPCASQHVTCIECFRHYCRSRLGERQFMPHPDFGYTLPCPAGCEHSFIEEIHHFKLLTREEYDRYQRFATEEYVLQAGGVLCPQPGCGMGLLVDPECRKVTCQNGCGYVFCRNCLQGYHIGECLPEGTGASAQNSCEYTVDPNRAAEARWEEASNVTIKVSTKPCPKCRTPTERDGGCMHMVCTRAGCGFEWCWVCQTEWTRDCMGAHWFG</sequence>
<evidence type="ECO:0000256" key="14">
    <source>
        <dbReference type="ARBA" id="ARBA00022843"/>
    </source>
</evidence>
<dbReference type="CDD" id="cd21382">
    <property type="entry name" value="RING0_parkin"/>
    <property type="match status" value="1"/>
</dbReference>
<dbReference type="Pfam" id="PF17976">
    <property type="entry name" value="zf-RING_12"/>
    <property type="match status" value="1"/>
</dbReference>
<comment type="similarity">
    <text evidence="17 19">Belongs to the RBR family. Parkin subfamily.</text>
</comment>
<dbReference type="InterPro" id="IPR047535">
    <property type="entry name" value="RING-HC_RBR_parkin"/>
</dbReference>
<dbReference type="SMART" id="SM00213">
    <property type="entry name" value="UBQ"/>
    <property type="match status" value="1"/>
</dbReference>
<dbReference type="CDD" id="cd16627">
    <property type="entry name" value="RING-HC_RBR_parkin"/>
    <property type="match status" value="1"/>
</dbReference>
<accession>A0A6P4F256</accession>
<dbReference type="InterPro" id="IPR041170">
    <property type="entry name" value="Znf-RING_14"/>
</dbReference>
<comment type="pathway">
    <text evidence="4 19">Protein modification; protein ubiquitination.</text>
</comment>
<dbReference type="GO" id="GO:0016567">
    <property type="term" value="P:protein ubiquitination"/>
    <property type="evidence" value="ECO:0007669"/>
    <property type="project" value="UniProtKB-UniRule"/>
</dbReference>
<protein>
    <recommendedName>
        <fullName evidence="18 19">E3 ubiquitin-protein ligase parkin</fullName>
        <ecNumber evidence="5 19">2.3.2.31</ecNumber>
    </recommendedName>
</protein>
<evidence type="ECO:0000256" key="9">
    <source>
        <dbReference type="ARBA" id="ARBA00022723"/>
    </source>
</evidence>
<reference evidence="23" key="3">
    <citation type="submission" date="2025-05" db="UniProtKB">
        <authorList>
            <consortium name="EnsemblMetazoa"/>
        </authorList>
    </citation>
    <scope>IDENTIFICATION</scope>
</reference>
<dbReference type="InterPro" id="IPR031127">
    <property type="entry name" value="E3_UB_ligase_RBR"/>
</dbReference>
<evidence type="ECO:0000256" key="4">
    <source>
        <dbReference type="ARBA" id="ARBA00004906"/>
    </source>
</evidence>
<dbReference type="Gene3D" id="2.20.25.20">
    <property type="match status" value="1"/>
</dbReference>
<dbReference type="CDD" id="cd01798">
    <property type="entry name" value="Ubl_parkin"/>
    <property type="match status" value="1"/>
</dbReference>
<dbReference type="FunFam" id="3.10.20.90:FF:000484">
    <property type="entry name" value="E3 ubiquitin-protein ligase parkin"/>
    <property type="match status" value="1"/>
</dbReference>
<evidence type="ECO:0000256" key="19">
    <source>
        <dbReference type="PIRNR" id="PIRNR037880"/>
    </source>
</evidence>
<dbReference type="FunFam" id="1.20.120.1750:FF:000009">
    <property type="entry name" value="E3 ubiquitin-protein ligase parkin"/>
    <property type="match status" value="1"/>
</dbReference>
<dbReference type="Gene3D" id="3.30.40.10">
    <property type="entry name" value="Zinc/RING finger domain, C3HC4 (zinc finger)"/>
    <property type="match status" value="1"/>
</dbReference>
<keyword evidence="12 19" id="KW-0833">Ubl conjugation pathway</keyword>
<dbReference type="GO" id="GO:0005829">
    <property type="term" value="C:cytosol"/>
    <property type="evidence" value="ECO:0007669"/>
    <property type="project" value="UniProtKB-SubCell"/>
</dbReference>
<evidence type="ECO:0000259" key="21">
    <source>
        <dbReference type="PROSITE" id="PS50053"/>
    </source>
</evidence>
<dbReference type="GeneID" id="108048414"/>
<gene>
    <name evidence="25" type="primary">LOC108048414</name>
    <name evidence="23" type="synonym">108048414</name>
</gene>
<dbReference type="OrthoDB" id="1431934at2759"/>
<evidence type="ECO:0000256" key="1">
    <source>
        <dbReference type="ARBA" id="ARBA00001798"/>
    </source>
</evidence>
<dbReference type="GO" id="GO:0000151">
    <property type="term" value="C:ubiquitin ligase complex"/>
    <property type="evidence" value="ECO:0007669"/>
    <property type="project" value="UniProtKB-UniRule"/>
</dbReference>